<evidence type="ECO:0000256" key="10">
    <source>
        <dbReference type="HAMAP-Rule" id="MF_00139"/>
    </source>
</evidence>
<dbReference type="InterPro" id="IPR016193">
    <property type="entry name" value="Cytidine_deaminase-like"/>
</dbReference>
<dbReference type="InterPro" id="IPR024051">
    <property type="entry name" value="AICAR_Tfase_dup_dom_sf"/>
</dbReference>
<dbReference type="EMBL" id="GG657971">
    <property type="protein sequence ID" value="EFS21011.1"/>
    <property type="molecule type" value="Genomic_DNA"/>
</dbReference>
<dbReference type="PANTHER" id="PTHR11692">
    <property type="entry name" value="BIFUNCTIONAL PURINE BIOSYNTHESIS PROTEIN PURH"/>
    <property type="match status" value="1"/>
</dbReference>
<evidence type="ECO:0000313" key="13">
    <source>
        <dbReference type="Proteomes" id="UP000002975"/>
    </source>
</evidence>
<comment type="catalytic activity">
    <reaction evidence="9 10">
        <text>IMP + H2O = 5-formamido-1-(5-phospho-D-ribosyl)imidazole-4-carboxamide</text>
        <dbReference type="Rhea" id="RHEA:18445"/>
        <dbReference type="ChEBI" id="CHEBI:15377"/>
        <dbReference type="ChEBI" id="CHEBI:58053"/>
        <dbReference type="ChEBI" id="CHEBI:58467"/>
        <dbReference type="EC" id="3.5.4.10"/>
    </reaction>
</comment>
<comment type="pathway">
    <text evidence="2 10">Purine metabolism; IMP biosynthesis via de novo pathway; 5-formamido-1-(5-phospho-D-ribosyl)imidazole-4-carboxamide from 5-amino-1-(5-phospho-D-ribosyl)imidazole-4-carboxamide (10-formyl THF route): step 1/1.</text>
</comment>
<feature type="domain" description="MGS-like" evidence="11">
    <location>
        <begin position="1"/>
        <end position="144"/>
    </location>
</feature>
<dbReference type="PIRSF" id="PIRSF000414">
    <property type="entry name" value="AICARFT_IMPCHas"/>
    <property type="match status" value="1"/>
</dbReference>
<dbReference type="NCBIfam" id="NF002049">
    <property type="entry name" value="PRK00881.1"/>
    <property type="match status" value="1"/>
</dbReference>
<evidence type="ECO:0000256" key="7">
    <source>
        <dbReference type="ARBA" id="ARBA00023268"/>
    </source>
</evidence>
<dbReference type="InterPro" id="IPR002695">
    <property type="entry name" value="PurH-like"/>
</dbReference>
<dbReference type="SUPFAM" id="SSF52335">
    <property type="entry name" value="Methylglyoxal synthase-like"/>
    <property type="match status" value="1"/>
</dbReference>
<dbReference type="Gene3D" id="3.40.50.1380">
    <property type="entry name" value="Methylglyoxal synthase-like domain"/>
    <property type="match status" value="1"/>
</dbReference>
<dbReference type="FunFam" id="3.40.50.1380:FF:000001">
    <property type="entry name" value="Bifunctional purine biosynthesis protein PurH"/>
    <property type="match status" value="1"/>
</dbReference>
<dbReference type="InterPro" id="IPR036914">
    <property type="entry name" value="MGS-like_dom_sf"/>
</dbReference>
<dbReference type="EC" id="3.5.4.10" evidence="10"/>
<dbReference type="Pfam" id="PF02142">
    <property type="entry name" value="MGS"/>
    <property type="match status" value="1"/>
</dbReference>
<dbReference type="InterPro" id="IPR011607">
    <property type="entry name" value="MGS-like_dom"/>
</dbReference>
<evidence type="ECO:0000259" key="11">
    <source>
        <dbReference type="PROSITE" id="PS51855"/>
    </source>
</evidence>
<dbReference type="GO" id="GO:0004643">
    <property type="term" value="F:phosphoribosylaminoimidazolecarboxamide formyltransferase activity"/>
    <property type="evidence" value="ECO:0007669"/>
    <property type="project" value="UniProtKB-UniRule"/>
</dbReference>
<dbReference type="FunFam" id="3.40.140.20:FF:000001">
    <property type="entry name" value="Bifunctional purine biosynthesis protein PurH"/>
    <property type="match status" value="1"/>
</dbReference>
<dbReference type="Proteomes" id="UP000002975">
    <property type="component" value="Unassembled WGS sequence"/>
</dbReference>
<organism evidence="12 13">
    <name type="scientific">Fusobacterium gonidiaformans 3-1-5R</name>
    <dbReference type="NCBI Taxonomy" id="469605"/>
    <lineage>
        <taxon>Bacteria</taxon>
        <taxon>Fusobacteriati</taxon>
        <taxon>Fusobacteriota</taxon>
        <taxon>Fusobacteriia</taxon>
        <taxon>Fusobacteriales</taxon>
        <taxon>Fusobacteriaceae</taxon>
        <taxon>Fusobacterium</taxon>
    </lineage>
</organism>
<proteinExistence type="inferred from homology"/>
<dbReference type="EC" id="2.1.2.3" evidence="10"/>
<dbReference type="AlphaFoldDB" id="E5BFY0"/>
<evidence type="ECO:0000256" key="3">
    <source>
        <dbReference type="ARBA" id="ARBA00007667"/>
    </source>
</evidence>
<dbReference type="UniPathway" id="UPA00074">
    <property type="reaction ID" value="UER00133"/>
</dbReference>
<dbReference type="GO" id="GO:0005829">
    <property type="term" value="C:cytosol"/>
    <property type="evidence" value="ECO:0007669"/>
    <property type="project" value="TreeGrafter"/>
</dbReference>
<comment type="domain">
    <text evidence="10">The IMP cyclohydrolase activity resides in the N-terminal region.</text>
</comment>
<comment type="pathway">
    <text evidence="1 10">Purine metabolism; IMP biosynthesis via de novo pathway; IMP from 5-formamido-1-(5-phospho-D-ribosyl)imidazole-4-carboxamide: step 1/1.</text>
</comment>
<evidence type="ECO:0000256" key="1">
    <source>
        <dbReference type="ARBA" id="ARBA00004844"/>
    </source>
</evidence>
<keyword evidence="5 10" id="KW-0658">Purine biosynthesis</keyword>
<dbReference type="FunFam" id="3.40.140.20:FF:000002">
    <property type="entry name" value="Bifunctional purine biosynthesis protein PurH"/>
    <property type="match status" value="1"/>
</dbReference>
<dbReference type="RefSeq" id="WP_008801082.1">
    <property type="nucleotide sequence ID" value="NZ_GG657971.1"/>
</dbReference>
<dbReference type="Gene3D" id="3.40.140.20">
    <property type="match status" value="2"/>
</dbReference>
<evidence type="ECO:0000256" key="5">
    <source>
        <dbReference type="ARBA" id="ARBA00022755"/>
    </source>
</evidence>
<dbReference type="OrthoDB" id="9802065at2"/>
<evidence type="ECO:0000256" key="8">
    <source>
        <dbReference type="ARBA" id="ARBA00050488"/>
    </source>
</evidence>
<dbReference type="PANTHER" id="PTHR11692:SF0">
    <property type="entry name" value="BIFUNCTIONAL PURINE BIOSYNTHESIS PROTEIN ATIC"/>
    <property type="match status" value="1"/>
</dbReference>
<dbReference type="PROSITE" id="PS51855">
    <property type="entry name" value="MGS"/>
    <property type="match status" value="1"/>
</dbReference>
<keyword evidence="4 10" id="KW-0808">Transferase</keyword>
<dbReference type="HOGENOM" id="CLU_016316_5_2_0"/>
<evidence type="ECO:0000313" key="12">
    <source>
        <dbReference type="EMBL" id="EFS21011.1"/>
    </source>
</evidence>
<dbReference type="SMART" id="SM00851">
    <property type="entry name" value="MGS"/>
    <property type="match status" value="1"/>
</dbReference>
<keyword evidence="7 10" id="KW-0511">Multifunctional enzyme</keyword>
<name>E5BFY0_9FUSO</name>
<evidence type="ECO:0000256" key="9">
    <source>
        <dbReference type="ARBA" id="ARBA00050687"/>
    </source>
</evidence>
<dbReference type="GO" id="GO:0006189">
    <property type="term" value="P:'de novo' IMP biosynthetic process"/>
    <property type="evidence" value="ECO:0007669"/>
    <property type="project" value="UniProtKB-UniRule"/>
</dbReference>
<accession>E5BFY0</accession>
<comment type="similarity">
    <text evidence="3 10">Belongs to the PurH family.</text>
</comment>
<dbReference type="HAMAP" id="MF_00139">
    <property type="entry name" value="PurH"/>
    <property type="match status" value="1"/>
</dbReference>
<keyword evidence="13" id="KW-1185">Reference proteome</keyword>
<protein>
    <recommendedName>
        <fullName evidence="10">Bifunctional purine biosynthesis protein PurH</fullName>
    </recommendedName>
    <domain>
        <recommendedName>
            <fullName evidence="10">Phosphoribosylaminoimidazolecarboxamide formyltransferase</fullName>
            <ecNumber evidence="10">2.1.2.3</ecNumber>
        </recommendedName>
        <alternativeName>
            <fullName evidence="10">AICAR transformylase</fullName>
        </alternativeName>
    </domain>
    <domain>
        <recommendedName>
            <fullName evidence="10">IMP cyclohydrolase</fullName>
            <ecNumber evidence="10">3.5.4.10</ecNumber>
        </recommendedName>
        <alternativeName>
            <fullName evidence="10">ATIC</fullName>
        </alternativeName>
        <alternativeName>
            <fullName evidence="10">IMP synthase</fullName>
        </alternativeName>
        <alternativeName>
            <fullName evidence="10">Inosinicase</fullName>
        </alternativeName>
    </domain>
</protein>
<evidence type="ECO:0000256" key="2">
    <source>
        <dbReference type="ARBA" id="ARBA00004954"/>
    </source>
</evidence>
<dbReference type="GO" id="GO:0003937">
    <property type="term" value="F:IMP cyclohydrolase activity"/>
    <property type="evidence" value="ECO:0007669"/>
    <property type="project" value="UniProtKB-UniRule"/>
</dbReference>
<evidence type="ECO:0000256" key="6">
    <source>
        <dbReference type="ARBA" id="ARBA00022801"/>
    </source>
</evidence>
<comment type="catalytic activity">
    <reaction evidence="8 10">
        <text>(6R)-10-formyltetrahydrofolate + 5-amino-1-(5-phospho-beta-D-ribosyl)imidazole-4-carboxamide = 5-formamido-1-(5-phospho-D-ribosyl)imidazole-4-carboxamide + (6S)-5,6,7,8-tetrahydrofolate</text>
        <dbReference type="Rhea" id="RHEA:22192"/>
        <dbReference type="ChEBI" id="CHEBI:57453"/>
        <dbReference type="ChEBI" id="CHEBI:58467"/>
        <dbReference type="ChEBI" id="CHEBI:58475"/>
        <dbReference type="ChEBI" id="CHEBI:195366"/>
        <dbReference type="EC" id="2.1.2.3"/>
    </reaction>
</comment>
<sequence>MKKRALISVFYKENILEFSKFLMEHDYEILSTGGTYRYLQENGVPVIEVSEVTKMQEMLDGRVKTLHPVIHGGILAVRGNEEHMSCIEKLGIHTIDMVVVNLYPFFEKVQSDISFEEKIEFIDIGGPTMLRSAAKSFQDVVVISDPSDYEVVKEDISISGEVSYEHRKRFAGKVFNLTSAYDAAISNFLLEEDFPRYFSTSYEKKMDLRYGENPHQKAAYYVSTTENGAMKDFIQHQGKELSFNNLRDMDVAWKVVQEFDEEIACCGLKHSTPCGVAIAETVEDAFEKAYSCDPTSIFGGIVSFNREVNAKTAEELTKIFLEIIIAPSYTKEALEVLAKKKNLRVIECHQKPTDKMNLVKVDGGLLVQEEDRVNLDNLQVVTKKAPTEEEKKDLLFGMKVVKHVKSNAIVVVKNQMALGIGTGEVNRIWATQQAIERAGKGVVLASDAFFPFRDVVDCCAENHIQAIIQPGGSMRDQESIDACDEHGISMIFTGIRHFKH</sequence>
<dbReference type="Pfam" id="PF01808">
    <property type="entry name" value="AICARFT_IMPCHas"/>
    <property type="match status" value="1"/>
</dbReference>
<dbReference type="NCBIfam" id="TIGR00355">
    <property type="entry name" value="purH"/>
    <property type="match status" value="1"/>
</dbReference>
<evidence type="ECO:0000256" key="4">
    <source>
        <dbReference type="ARBA" id="ARBA00022679"/>
    </source>
</evidence>
<gene>
    <name evidence="10 12" type="primary">purH</name>
    <name evidence="12" type="ORF">FSBG_00508</name>
</gene>
<dbReference type="SMART" id="SM00798">
    <property type="entry name" value="AICARFT_IMPCHas"/>
    <property type="match status" value="1"/>
</dbReference>
<reference evidence="12 13" key="1">
    <citation type="submission" date="2009-02" db="EMBL/GenBank/DDBJ databases">
        <title>The Genome Sequence of Fusobacterium sp. 3_1_5R.</title>
        <authorList>
            <consortium name="The Broad Institute Genome Sequencing Platform"/>
            <person name="Ward D."/>
            <person name="Young S.K."/>
            <person name="Kodira C.D."/>
            <person name="Zeng Q."/>
            <person name="Koehrsen M."/>
            <person name="Alvarado L."/>
            <person name="Berlin A."/>
            <person name="Borenstein D."/>
            <person name="Chen Z."/>
            <person name="Engels R."/>
            <person name="Freedman E."/>
            <person name="Gellesch M."/>
            <person name="Goldberg J."/>
            <person name="Griggs A."/>
            <person name="Gujja S."/>
            <person name="Heiman D."/>
            <person name="Hepburn T."/>
            <person name="Howarth C."/>
            <person name="Jen D."/>
            <person name="Larson L."/>
            <person name="Lewis B."/>
            <person name="Mehta T."/>
            <person name="Park D."/>
            <person name="Pearson M."/>
            <person name="Roberts A."/>
            <person name="Saif S."/>
            <person name="Shea T."/>
            <person name="Shenoy N."/>
            <person name="Sisk P."/>
            <person name="Stolte C."/>
            <person name="Sykes S."/>
            <person name="Walk T."/>
            <person name="White J."/>
            <person name="Yandava C."/>
            <person name="Allen-Vercoe E."/>
            <person name="Strauss J."/>
            <person name="Ambrose C."/>
            <person name="Lander E."/>
            <person name="Nusbaum C."/>
            <person name="Galagan J."/>
            <person name="Birren B."/>
        </authorList>
    </citation>
    <scope>NUCLEOTIDE SEQUENCE [LARGE SCALE GENOMIC DNA]</scope>
    <source>
        <strain evidence="12 13">3_1_5R</strain>
    </source>
</reference>
<keyword evidence="6 10" id="KW-0378">Hydrolase</keyword>
<dbReference type="SUPFAM" id="SSF53927">
    <property type="entry name" value="Cytidine deaminase-like"/>
    <property type="match status" value="1"/>
</dbReference>
<dbReference type="CDD" id="cd01421">
    <property type="entry name" value="IMPCH"/>
    <property type="match status" value="1"/>
</dbReference>